<dbReference type="InterPro" id="IPR003591">
    <property type="entry name" value="Leu-rich_rpt_typical-subtyp"/>
</dbReference>
<feature type="chain" id="PRO_5042902282" description="non-specific serine/threonine protein kinase" evidence="23">
    <location>
        <begin position="18"/>
        <end position="451"/>
    </location>
</feature>
<dbReference type="GO" id="GO:0005886">
    <property type="term" value="C:plasma membrane"/>
    <property type="evidence" value="ECO:0007669"/>
    <property type="project" value="UniProtKB-SubCell"/>
</dbReference>
<dbReference type="PROSITE" id="PS51450">
    <property type="entry name" value="LRR"/>
    <property type="match status" value="1"/>
</dbReference>
<keyword evidence="6" id="KW-0597">Phosphoprotein</keyword>
<evidence type="ECO:0000256" key="9">
    <source>
        <dbReference type="ARBA" id="ARBA00022692"/>
    </source>
</evidence>
<feature type="transmembrane region" description="Helical" evidence="22">
    <location>
        <begin position="350"/>
        <end position="368"/>
    </location>
</feature>
<sequence>MAPPVSISILIVAWVLCNFMHETTMIIAAGCVAEPKSSLLEQEAKALLESGWWSWWSNYTNGTSLSHCKWDGIKCNEGGHVTKIDITGAYLGDKNRKFNFSSFPNLVFLRLCHTGLRGSIPPEIGTLSKVTHLNLSSNNLTGHLSNLASLTLSSNQFNGSILPEIGNMKNLSQLNLHNNKLVGLIPSSLGHVSNLASLTLSSNQINGSIPPEIGNMKNLIELYINNNNIVGQIPSTIGHLTKLQYLYLDWNQISGFIPKEVENCSSLWTLSLSHNHLTGSIPPWIKKFEHEIDLSYNNLIGKVPNTSHYFQFEQFKGNKDLCGDIEGFPPWPPFSQNTSPSSQTLIRLKILVPVIIFFVLLLFGCSFLSRCGVKKTKFVSRETKNVDLFSIWNYDGKIAYEDIIESTADFDIRYCIGIGGYGSVYKAQLPSGKKVVLKKLHRLEADDPNFD</sequence>
<keyword evidence="12 21" id="KW-0547">Nucleotide-binding</keyword>
<keyword evidence="7" id="KW-0433">Leucine-rich repeat</keyword>
<evidence type="ECO:0000313" key="24">
    <source>
        <dbReference type="EMBL" id="KAK4604020.1"/>
    </source>
</evidence>
<evidence type="ECO:0000256" key="18">
    <source>
        <dbReference type="ARBA" id="ARBA00038043"/>
    </source>
</evidence>
<dbReference type="SMART" id="SM00369">
    <property type="entry name" value="LRR_TYP"/>
    <property type="match status" value="4"/>
</dbReference>
<evidence type="ECO:0000256" key="14">
    <source>
        <dbReference type="ARBA" id="ARBA00022989"/>
    </source>
</evidence>
<reference evidence="24 25" key="1">
    <citation type="journal article" date="2023" name="G3 (Bethesda)">
        <title>A haplotype-resolved chromosome-scale genome for Quercus rubra L. provides insights into the genetics of adaptive traits for red oak species.</title>
        <authorList>
            <person name="Kapoor B."/>
            <person name="Jenkins J."/>
            <person name="Schmutz J."/>
            <person name="Zhebentyayeva T."/>
            <person name="Kuelheim C."/>
            <person name="Coggeshall M."/>
            <person name="Heim C."/>
            <person name="Lasky J.R."/>
            <person name="Leites L."/>
            <person name="Islam-Faridi N."/>
            <person name="Romero-Severson J."/>
            <person name="DeLeo V.L."/>
            <person name="Lucas S.M."/>
            <person name="Lazic D."/>
            <person name="Gailing O."/>
            <person name="Carlson J."/>
            <person name="Staton M."/>
        </authorList>
    </citation>
    <scope>NUCLEOTIDE SEQUENCE [LARGE SCALE GENOMIC DNA]</scope>
    <source>
        <strain evidence="24">Pseudo-F2</strain>
    </source>
</reference>
<organism evidence="24 25">
    <name type="scientific">Quercus rubra</name>
    <name type="common">Northern red oak</name>
    <name type="synonym">Quercus borealis</name>
    <dbReference type="NCBI Taxonomy" id="3512"/>
    <lineage>
        <taxon>Eukaryota</taxon>
        <taxon>Viridiplantae</taxon>
        <taxon>Streptophyta</taxon>
        <taxon>Embryophyta</taxon>
        <taxon>Tracheophyta</taxon>
        <taxon>Spermatophyta</taxon>
        <taxon>Magnoliopsida</taxon>
        <taxon>eudicotyledons</taxon>
        <taxon>Gunneridae</taxon>
        <taxon>Pentapetalae</taxon>
        <taxon>rosids</taxon>
        <taxon>fabids</taxon>
        <taxon>Fagales</taxon>
        <taxon>Fagaceae</taxon>
        <taxon>Quercus</taxon>
    </lineage>
</organism>
<gene>
    <name evidence="24" type="ORF">RGQ29_012503</name>
</gene>
<dbReference type="FunFam" id="3.80.10.10:FF:000416">
    <property type="entry name" value="Probable leucine-rich repeat receptor-like protein kinase At5g63930"/>
    <property type="match status" value="1"/>
</dbReference>
<dbReference type="Gene3D" id="3.80.10.10">
    <property type="entry name" value="Ribonuclease Inhibitor"/>
    <property type="match status" value="3"/>
</dbReference>
<evidence type="ECO:0000256" key="23">
    <source>
        <dbReference type="SAM" id="SignalP"/>
    </source>
</evidence>
<keyword evidence="4" id="KW-1003">Cell membrane</keyword>
<comment type="catalytic activity">
    <reaction evidence="19">
        <text>L-threonyl-[protein] + ATP = O-phospho-L-threonyl-[protein] + ADP + H(+)</text>
        <dbReference type="Rhea" id="RHEA:46608"/>
        <dbReference type="Rhea" id="RHEA-COMP:11060"/>
        <dbReference type="Rhea" id="RHEA-COMP:11605"/>
        <dbReference type="ChEBI" id="CHEBI:15378"/>
        <dbReference type="ChEBI" id="CHEBI:30013"/>
        <dbReference type="ChEBI" id="CHEBI:30616"/>
        <dbReference type="ChEBI" id="CHEBI:61977"/>
        <dbReference type="ChEBI" id="CHEBI:456216"/>
        <dbReference type="EC" id="2.7.11.1"/>
    </reaction>
</comment>
<evidence type="ECO:0000256" key="3">
    <source>
        <dbReference type="ARBA" id="ARBA00012513"/>
    </source>
</evidence>
<comment type="subcellular location">
    <subcellularLocation>
        <location evidence="2">Cell membrane</location>
        <topology evidence="2">Single-pass type I membrane protein</topology>
    </subcellularLocation>
    <subcellularLocation>
        <location evidence="1">Secreted</location>
        <location evidence="1">Cell wall</location>
    </subcellularLocation>
</comment>
<keyword evidence="8" id="KW-0808">Transferase</keyword>
<keyword evidence="13 21" id="KW-0067">ATP-binding</keyword>
<dbReference type="InterPro" id="IPR017441">
    <property type="entry name" value="Protein_kinase_ATP_BS"/>
</dbReference>
<keyword evidence="14 22" id="KW-1133">Transmembrane helix</keyword>
<keyword evidence="9 22" id="KW-0812">Transmembrane</keyword>
<dbReference type="InterPro" id="IPR032675">
    <property type="entry name" value="LRR_dom_sf"/>
</dbReference>
<dbReference type="SUPFAM" id="SSF52058">
    <property type="entry name" value="L domain-like"/>
    <property type="match status" value="1"/>
</dbReference>
<keyword evidence="5" id="KW-0134">Cell wall</keyword>
<evidence type="ECO:0000256" key="10">
    <source>
        <dbReference type="ARBA" id="ARBA00022729"/>
    </source>
</evidence>
<protein>
    <recommendedName>
        <fullName evidence="3">non-specific serine/threonine protein kinase</fullName>
        <ecNumber evidence="3">2.7.11.1</ecNumber>
    </recommendedName>
</protein>
<dbReference type="InterPro" id="IPR001611">
    <property type="entry name" value="Leu-rich_rpt"/>
</dbReference>
<evidence type="ECO:0000256" key="5">
    <source>
        <dbReference type="ARBA" id="ARBA00022512"/>
    </source>
</evidence>
<evidence type="ECO:0000256" key="7">
    <source>
        <dbReference type="ARBA" id="ARBA00022614"/>
    </source>
</evidence>
<evidence type="ECO:0000256" key="17">
    <source>
        <dbReference type="ARBA" id="ARBA00023180"/>
    </source>
</evidence>
<feature type="binding site" evidence="21">
    <location>
        <position position="438"/>
    </location>
    <ligand>
        <name>ATP</name>
        <dbReference type="ChEBI" id="CHEBI:30616"/>
    </ligand>
</feature>
<evidence type="ECO:0000313" key="25">
    <source>
        <dbReference type="Proteomes" id="UP001324115"/>
    </source>
</evidence>
<keyword evidence="25" id="KW-1185">Reference proteome</keyword>
<keyword evidence="15 22" id="KW-0472">Membrane</keyword>
<evidence type="ECO:0000256" key="21">
    <source>
        <dbReference type="PROSITE-ProRule" id="PRU10141"/>
    </source>
</evidence>
<dbReference type="Proteomes" id="UP001324115">
    <property type="component" value="Unassembled WGS sequence"/>
</dbReference>
<evidence type="ECO:0000256" key="8">
    <source>
        <dbReference type="ARBA" id="ARBA00022679"/>
    </source>
</evidence>
<evidence type="ECO:0000256" key="11">
    <source>
        <dbReference type="ARBA" id="ARBA00022737"/>
    </source>
</evidence>
<dbReference type="InterPro" id="IPR011009">
    <property type="entry name" value="Kinase-like_dom_sf"/>
</dbReference>
<keyword evidence="10 23" id="KW-0732">Signal</keyword>
<keyword evidence="5" id="KW-0964">Secreted</keyword>
<evidence type="ECO:0000256" key="2">
    <source>
        <dbReference type="ARBA" id="ARBA00004251"/>
    </source>
</evidence>
<feature type="signal peptide" evidence="23">
    <location>
        <begin position="1"/>
        <end position="17"/>
    </location>
</feature>
<keyword evidence="17" id="KW-0325">Glycoprotein</keyword>
<dbReference type="EMBL" id="JAXUIC010000002">
    <property type="protein sequence ID" value="KAK4604020.1"/>
    <property type="molecule type" value="Genomic_DNA"/>
</dbReference>
<comment type="catalytic activity">
    <reaction evidence="20">
        <text>L-seryl-[protein] + ATP = O-phospho-L-seryl-[protein] + ADP + H(+)</text>
        <dbReference type="Rhea" id="RHEA:17989"/>
        <dbReference type="Rhea" id="RHEA-COMP:9863"/>
        <dbReference type="Rhea" id="RHEA-COMP:11604"/>
        <dbReference type="ChEBI" id="CHEBI:15378"/>
        <dbReference type="ChEBI" id="CHEBI:29999"/>
        <dbReference type="ChEBI" id="CHEBI:30616"/>
        <dbReference type="ChEBI" id="CHEBI:83421"/>
        <dbReference type="ChEBI" id="CHEBI:456216"/>
        <dbReference type="EC" id="2.7.11.1"/>
    </reaction>
</comment>
<dbReference type="AlphaFoldDB" id="A0AAN7G1G3"/>
<accession>A0AAN7G1G3</accession>
<evidence type="ECO:0000256" key="4">
    <source>
        <dbReference type="ARBA" id="ARBA00022475"/>
    </source>
</evidence>
<evidence type="ECO:0000256" key="22">
    <source>
        <dbReference type="SAM" id="Phobius"/>
    </source>
</evidence>
<dbReference type="GO" id="GO:0005524">
    <property type="term" value="F:ATP binding"/>
    <property type="evidence" value="ECO:0007669"/>
    <property type="project" value="UniProtKB-UniRule"/>
</dbReference>
<keyword evidence="16" id="KW-0675">Receptor</keyword>
<dbReference type="SUPFAM" id="SSF56112">
    <property type="entry name" value="Protein kinase-like (PK-like)"/>
    <property type="match status" value="1"/>
</dbReference>
<dbReference type="Gene3D" id="3.30.200.20">
    <property type="entry name" value="Phosphorylase Kinase, domain 1"/>
    <property type="match status" value="1"/>
</dbReference>
<evidence type="ECO:0000256" key="15">
    <source>
        <dbReference type="ARBA" id="ARBA00023136"/>
    </source>
</evidence>
<dbReference type="PANTHER" id="PTHR48053">
    <property type="entry name" value="LEUCINE RICH REPEAT FAMILY PROTEIN, EXPRESSED"/>
    <property type="match status" value="1"/>
</dbReference>
<comment type="similarity">
    <text evidence="18">Belongs to the polygalacturonase-inhibiting protein family.</text>
</comment>
<dbReference type="PROSITE" id="PS00107">
    <property type="entry name" value="PROTEIN_KINASE_ATP"/>
    <property type="match status" value="1"/>
</dbReference>
<dbReference type="Pfam" id="PF00560">
    <property type="entry name" value="LRR_1"/>
    <property type="match status" value="3"/>
</dbReference>
<evidence type="ECO:0000256" key="6">
    <source>
        <dbReference type="ARBA" id="ARBA00022553"/>
    </source>
</evidence>
<evidence type="ECO:0000256" key="13">
    <source>
        <dbReference type="ARBA" id="ARBA00022840"/>
    </source>
</evidence>
<evidence type="ECO:0000256" key="12">
    <source>
        <dbReference type="ARBA" id="ARBA00022741"/>
    </source>
</evidence>
<dbReference type="PANTHER" id="PTHR48053:SF126">
    <property type="entry name" value="MDIS1-INTERACTING RECEPTOR LIKE KINASE 2-LIKE ISOFORM X1"/>
    <property type="match status" value="1"/>
</dbReference>
<name>A0AAN7G1G3_QUERU</name>
<evidence type="ECO:0000256" key="16">
    <source>
        <dbReference type="ARBA" id="ARBA00023170"/>
    </source>
</evidence>
<keyword evidence="11" id="KW-0677">Repeat</keyword>
<dbReference type="Pfam" id="PF13855">
    <property type="entry name" value="LRR_8"/>
    <property type="match status" value="1"/>
</dbReference>
<dbReference type="GO" id="GO:0004674">
    <property type="term" value="F:protein serine/threonine kinase activity"/>
    <property type="evidence" value="ECO:0007669"/>
    <property type="project" value="UniProtKB-EC"/>
</dbReference>
<evidence type="ECO:0000256" key="1">
    <source>
        <dbReference type="ARBA" id="ARBA00004191"/>
    </source>
</evidence>
<dbReference type="InterPro" id="IPR051716">
    <property type="entry name" value="Plant_RL_S/T_kinase"/>
</dbReference>
<dbReference type="EC" id="2.7.11.1" evidence="3"/>
<proteinExistence type="inferred from homology"/>
<evidence type="ECO:0000256" key="19">
    <source>
        <dbReference type="ARBA" id="ARBA00047899"/>
    </source>
</evidence>
<evidence type="ECO:0000256" key="20">
    <source>
        <dbReference type="ARBA" id="ARBA00048679"/>
    </source>
</evidence>
<comment type="caution">
    <text evidence="24">The sequence shown here is derived from an EMBL/GenBank/DDBJ whole genome shotgun (WGS) entry which is preliminary data.</text>
</comment>
<dbReference type="FunFam" id="3.80.10.10:FF:000400">
    <property type="entry name" value="Nuclear pore complex protein NUP107"/>
    <property type="match status" value="1"/>
</dbReference>